<name>A0A6M4MGB2_9ALTE</name>
<dbReference type="RefSeq" id="WP_170669079.1">
    <property type="nucleotide sequence ID" value="NZ_CP052766.1"/>
</dbReference>
<reference evidence="1 2" key="2">
    <citation type="submission" date="2020-04" db="EMBL/GenBank/DDBJ databases">
        <title>Complete genome sequence of Alteromonas pelagimontana 5.12T.</title>
        <authorList>
            <person name="Sinha R.K."/>
            <person name="Krishnan K.P."/>
            <person name="Kurian J.P."/>
        </authorList>
    </citation>
    <scope>NUCLEOTIDE SEQUENCE [LARGE SCALE GENOMIC DNA]</scope>
    <source>
        <strain evidence="1 2">5.12</strain>
    </source>
</reference>
<evidence type="ECO:0000313" key="1">
    <source>
        <dbReference type="EMBL" id="QJR82159.1"/>
    </source>
</evidence>
<dbReference type="EMBL" id="CP052766">
    <property type="protein sequence ID" value="QJR82159.1"/>
    <property type="molecule type" value="Genomic_DNA"/>
</dbReference>
<gene>
    <name evidence="1" type="ORF">CA267_016075</name>
</gene>
<protein>
    <submittedName>
        <fullName evidence="1">Uncharacterized protein</fullName>
    </submittedName>
</protein>
<dbReference type="AlphaFoldDB" id="A0A6M4MGB2"/>
<proteinExistence type="predicted"/>
<organism evidence="1 2">
    <name type="scientific">Alteromonas pelagimontana</name>
    <dbReference type="NCBI Taxonomy" id="1858656"/>
    <lineage>
        <taxon>Bacteria</taxon>
        <taxon>Pseudomonadati</taxon>
        <taxon>Pseudomonadota</taxon>
        <taxon>Gammaproteobacteria</taxon>
        <taxon>Alteromonadales</taxon>
        <taxon>Alteromonadaceae</taxon>
        <taxon>Alteromonas/Salinimonas group</taxon>
        <taxon>Alteromonas</taxon>
    </lineage>
</organism>
<sequence>MLVSAGHNRSDVLKALHTLYLLNDGVEKADDELGGLTMDIENLKHEALFK</sequence>
<dbReference type="KEGG" id="apel:CA267_016075"/>
<reference evidence="2" key="1">
    <citation type="submission" date="2014-12" db="EMBL/GenBank/DDBJ databases">
        <title>Complete genome sequence of a multi-drug resistant Klebsiella pneumoniae.</title>
        <authorList>
            <person name="Hua X."/>
            <person name="Chen Q."/>
            <person name="Li X."/>
            <person name="Feng Y."/>
            <person name="Ruan Z."/>
            <person name="Yu Y."/>
        </authorList>
    </citation>
    <scope>NUCLEOTIDE SEQUENCE [LARGE SCALE GENOMIC DNA]</scope>
    <source>
        <strain evidence="2">5.12</strain>
    </source>
</reference>
<dbReference type="Proteomes" id="UP000219285">
    <property type="component" value="Chromosome"/>
</dbReference>
<keyword evidence="2" id="KW-1185">Reference proteome</keyword>
<evidence type="ECO:0000313" key="2">
    <source>
        <dbReference type="Proteomes" id="UP000219285"/>
    </source>
</evidence>
<accession>A0A6M4MGB2</accession>